<dbReference type="Pfam" id="PF01408">
    <property type="entry name" value="GFO_IDH_MocA"/>
    <property type="match status" value="1"/>
</dbReference>
<dbReference type="EMBL" id="CP022742">
    <property type="protein sequence ID" value="ASU23790.1"/>
    <property type="molecule type" value="Genomic_DNA"/>
</dbReference>
<sequence length="366" mass="40978">MKSRKKVIIVGAKFGELYLNAFIESHPDLELAGILSQGSLRSKNLATAFGVPLYEKVSQLPQDIAIACVVVRASVIGGGGNVLVEELLKRHIHVLQEHPVSAKELQRHHALAEQCGVQYRVNSFYSSSQAGQTMISSAQQVSLQMRQPASYGNITTSRQLLYSTLDLLLLALGRDGKIQPIKLGKQHRFDLISLQSPHGDYLLQLQNYLDPQDPDMHSLAMHRLMLGWEAGYLSMVDSYGPIHWTPALHAEKHQNNQQSLYQIVSLAEGDYLNQPTTQTLYDQPCLVKDLFEEFGPEGVCNTLEQFCRLIDGQDAAPLLLICHQLKVAQLWEDILTLCGQPQERTMTPPPPISFRFNRAMTKEVEI</sequence>
<proteinExistence type="predicted"/>
<dbReference type="KEGG" id="vqi:CCZ37_14465"/>
<evidence type="ECO:0000259" key="2">
    <source>
        <dbReference type="Pfam" id="PF21390"/>
    </source>
</evidence>
<dbReference type="PIRSF" id="PIRSF017494">
    <property type="entry name" value="Thiaz_red"/>
    <property type="match status" value="1"/>
</dbReference>
<name>A0A223N255_9VIBR</name>
<dbReference type="NCBIfam" id="TIGR01761">
    <property type="entry name" value="thiaz-red"/>
    <property type="match status" value="1"/>
</dbReference>
<dbReference type="SUPFAM" id="SSF51735">
    <property type="entry name" value="NAD(P)-binding Rossmann-fold domains"/>
    <property type="match status" value="1"/>
</dbReference>
<accession>A0A223N255</accession>
<dbReference type="AlphaFoldDB" id="A0A223N255"/>
<dbReference type="Proteomes" id="UP000215148">
    <property type="component" value="Chromosome 2"/>
</dbReference>
<dbReference type="RefSeq" id="WP_094501129.1">
    <property type="nucleotide sequence ID" value="NZ_CAWNHI010000002.1"/>
</dbReference>
<dbReference type="InterPro" id="IPR010091">
    <property type="entry name" value="Thiazolinyl_imide_reductase"/>
</dbReference>
<protein>
    <submittedName>
        <fullName evidence="3">Thiazolinyl imide reductase</fullName>
    </submittedName>
</protein>
<evidence type="ECO:0000313" key="4">
    <source>
        <dbReference type="Proteomes" id="UP000215148"/>
    </source>
</evidence>
<evidence type="ECO:0000259" key="1">
    <source>
        <dbReference type="Pfam" id="PF01408"/>
    </source>
</evidence>
<feature type="domain" description="Thiazolinyl imine reductase-like C-terminal" evidence="2">
    <location>
        <begin position="149"/>
        <end position="245"/>
    </location>
</feature>
<dbReference type="InterPro" id="IPR000683">
    <property type="entry name" value="Gfo/Idh/MocA-like_OxRdtase_N"/>
</dbReference>
<keyword evidence="4" id="KW-1185">Reference proteome</keyword>
<organism evidence="3 4">
    <name type="scientific">Vibrio qinghaiensis</name>
    <dbReference type="NCBI Taxonomy" id="2025808"/>
    <lineage>
        <taxon>Bacteria</taxon>
        <taxon>Pseudomonadati</taxon>
        <taxon>Pseudomonadota</taxon>
        <taxon>Gammaproteobacteria</taxon>
        <taxon>Vibrionales</taxon>
        <taxon>Vibrionaceae</taxon>
        <taxon>Vibrio</taxon>
    </lineage>
</organism>
<reference evidence="3 4" key="1">
    <citation type="submission" date="2017-08" db="EMBL/GenBank/DDBJ databases">
        <title>The Vibrio qinghaiensis sp.-Q67 is a luminous bacteria isolated firstly from Qinghai lake, Qinghai province, China, which has been proved to be very sensitive to detect environmental and food pollutants. Therefore, complete genome analysis of V. qinghaiensis sp.-Q67 highlights the potential application of this strain on detection of hazards in the contaminated environments.</title>
        <authorList>
            <person name="Gong L."/>
        </authorList>
    </citation>
    <scope>NUCLEOTIDE SEQUENCE [LARGE SCALE GENOMIC DNA]</scope>
    <source>
        <strain evidence="3 4">Q67</strain>
    </source>
</reference>
<dbReference type="InterPro" id="IPR048655">
    <property type="entry name" value="Irp3-like_C"/>
</dbReference>
<dbReference type="Gene3D" id="3.40.50.720">
    <property type="entry name" value="NAD(P)-binding Rossmann-like Domain"/>
    <property type="match status" value="2"/>
</dbReference>
<evidence type="ECO:0000313" key="3">
    <source>
        <dbReference type="EMBL" id="ASU23790.1"/>
    </source>
</evidence>
<gene>
    <name evidence="3" type="ORF">CCZ37_14465</name>
</gene>
<dbReference type="InterPro" id="IPR036291">
    <property type="entry name" value="NAD(P)-bd_dom_sf"/>
</dbReference>
<dbReference type="GO" id="GO:0000166">
    <property type="term" value="F:nucleotide binding"/>
    <property type="evidence" value="ECO:0007669"/>
    <property type="project" value="InterPro"/>
</dbReference>
<feature type="domain" description="Gfo/Idh/MocA-like oxidoreductase N-terminal" evidence="1">
    <location>
        <begin position="6"/>
        <end position="122"/>
    </location>
</feature>
<dbReference type="Pfam" id="PF21390">
    <property type="entry name" value="Irp3-like_C"/>
    <property type="match status" value="1"/>
</dbReference>